<dbReference type="OrthoDB" id="1642705at2"/>
<dbReference type="RefSeq" id="WP_007503883.1">
    <property type="nucleotide sequence ID" value="NZ_AFCE01000111.1"/>
</dbReference>
<dbReference type="InterPro" id="IPR042047">
    <property type="entry name" value="SleB_dom1"/>
</dbReference>
<proteinExistence type="predicted"/>
<evidence type="ECO:0000259" key="1">
    <source>
        <dbReference type="Pfam" id="PF07486"/>
    </source>
</evidence>
<reference evidence="2 4" key="1">
    <citation type="journal article" date="2011" name="J. Bacteriol.">
        <title>Draft genome sequence of the thermoalkaliphilic Caldalkalibacillus thermarum strain TA2.A1.</title>
        <authorList>
            <person name="Kalamorz F."/>
            <person name="Keis S."/>
            <person name="McMillan D.G."/>
            <person name="Olsson K."/>
            <person name="Stanton J.A."/>
            <person name="Stockwell P."/>
            <person name="Black M.A."/>
            <person name="Klingeman D.M."/>
            <person name="Land M.L."/>
            <person name="Han C.S."/>
            <person name="Martin S.L."/>
            <person name="Becher S.A."/>
            <person name="Peddie C.J."/>
            <person name="Morgan H.W."/>
            <person name="Matthies D."/>
            <person name="Preiss L."/>
            <person name="Meier T."/>
            <person name="Brown S.D."/>
            <person name="Cook G.M."/>
        </authorList>
    </citation>
    <scope>NUCLEOTIDE SEQUENCE [LARGE SCALE GENOMIC DNA]</scope>
    <source>
        <strain evidence="2 4">TA2.A1</strain>
    </source>
</reference>
<dbReference type="InterPro" id="IPR011105">
    <property type="entry name" value="Cell_wall_hydrolase_SleB"/>
</dbReference>
<accession>F5L5P8</accession>
<dbReference type="eggNOG" id="COG3773">
    <property type="taxonomic scope" value="Bacteria"/>
</dbReference>
<dbReference type="GO" id="GO:0016787">
    <property type="term" value="F:hydrolase activity"/>
    <property type="evidence" value="ECO:0007669"/>
    <property type="project" value="UniProtKB-KW"/>
</dbReference>
<sequence length="143" mass="16685">MAVIQANANEVKLLARLMRAEAEGDGELGMLMVGNVGVNRVRVRCLDFVDINSIERMVWQSPGGFEAVHYPYFYQRAREKDIRLAQRCINGERFHPAEFSLWFFRPDGPCPARWWGQWNAGRYKSHCFYNPTQSDCPDVYRTY</sequence>
<reference evidence="3" key="3">
    <citation type="submission" date="2021-08" db="EMBL/GenBank/DDBJ databases">
        <authorList>
            <person name="de Jong S."/>
            <person name="van den Broek M."/>
            <person name="Merkel A."/>
            <person name="de la Torre Cortes P."/>
            <person name="Kalamorz F."/>
            <person name="Cook G."/>
            <person name="van Loosdrecht M."/>
            <person name="McMillan D."/>
        </authorList>
    </citation>
    <scope>NUCLEOTIDE SEQUENCE</scope>
    <source>
        <strain evidence="3">TA2.A1</strain>
    </source>
</reference>
<keyword evidence="2" id="KW-0378">Hydrolase</keyword>
<feature type="domain" description="Cell wall hydrolase SleB" evidence="1">
    <location>
        <begin position="24"/>
        <end position="129"/>
    </location>
</feature>
<dbReference type="AlphaFoldDB" id="F5L5P8"/>
<dbReference type="EMBL" id="CP082237">
    <property type="protein sequence ID" value="QZT32838.1"/>
    <property type="molecule type" value="Genomic_DNA"/>
</dbReference>
<evidence type="ECO:0000313" key="2">
    <source>
        <dbReference type="EMBL" id="EGL83327.1"/>
    </source>
</evidence>
<keyword evidence="5" id="KW-1185">Reference proteome</keyword>
<evidence type="ECO:0000313" key="4">
    <source>
        <dbReference type="Proteomes" id="UP000010716"/>
    </source>
</evidence>
<dbReference type="KEGG" id="cthu:HUR95_10690"/>
<dbReference type="Proteomes" id="UP000010716">
    <property type="component" value="Unassembled WGS sequence"/>
</dbReference>
<reference evidence="3 5" key="2">
    <citation type="journal article" date="2020" name="Extremophiles">
        <title>Genomic analysis of Caldalkalibacillus thermarum TA2.A1 reveals aerobic alkaliphilic metabolism and evolutionary hallmarks linking alkaliphilic bacteria and plant life.</title>
        <authorList>
            <person name="de Jong S.I."/>
            <person name="van den Broek M.A."/>
            <person name="Merkel A.Y."/>
            <person name="de la Torre Cortes P."/>
            <person name="Kalamorz F."/>
            <person name="Cook G.M."/>
            <person name="van Loosdrecht M.C.M."/>
            <person name="McMillan D.G.G."/>
        </authorList>
    </citation>
    <scope>NUCLEOTIDE SEQUENCE [LARGE SCALE GENOMIC DNA]</scope>
    <source>
        <strain evidence="3 5">TA2.A1</strain>
    </source>
</reference>
<evidence type="ECO:0000313" key="3">
    <source>
        <dbReference type="EMBL" id="QZT32838.1"/>
    </source>
</evidence>
<organism evidence="2 4">
    <name type="scientific">Caldalkalibacillus thermarum (strain TA2.A1)</name>
    <dbReference type="NCBI Taxonomy" id="986075"/>
    <lineage>
        <taxon>Bacteria</taxon>
        <taxon>Bacillati</taxon>
        <taxon>Bacillota</taxon>
        <taxon>Bacilli</taxon>
        <taxon>Bacillales</taxon>
        <taxon>Bacillaceae</taxon>
        <taxon>Caldalkalibacillus</taxon>
    </lineage>
</organism>
<name>F5L5P8_CALTT</name>
<dbReference type="EMBL" id="AFCE01000111">
    <property type="protein sequence ID" value="EGL83327.1"/>
    <property type="molecule type" value="Genomic_DNA"/>
</dbReference>
<dbReference type="Proteomes" id="UP000825179">
    <property type="component" value="Chromosome"/>
</dbReference>
<dbReference type="Gene3D" id="1.10.10.2520">
    <property type="entry name" value="Cell wall hydrolase SleB, domain 1"/>
    <property type="match status" value="1"/>
</dbReference>
<dbReference type="Pfam" id="PF07486">
    <property type="entry name" value="Hydrolase_2"/>
    <property type="match status" value="1"/>
</dbReference>
<protein>
    <submittedName>
        <fullName evidence="2 3">Cell wall hydrolase</fullName>
    </submittedName>
</protein>
<gene>
    <name evidence="2" type="ORF">CathTA2_1111</name>
    <name evidence="3" type="ORF">HUR95_10690</name>
</gene>
<evidence type="ECO:0000313" key="5">
    <source>
        <dbReference type="Proteomes" id="UP000825179"/>
    </source>
</evidence>